<dbReference type="Proteomes" id="UP000094526">
    <property type="component" value="Unassembled WGS sequence"/>
</dbReference>
<protein>
    <submittedName>
        <fullName evidence="5">NmrA-like family protein</fullName>
    </submittedName>
</protein>
<evidence type="ECO:0000313" key="6">
    <source>
        <dbReference type="Proteomes" id="UP000094526"/>
    </source>
</evidence>
<evidence type="ECO:0000256" key="2">
    <source>
        <dbReference type="ARBA" id="ARBA00022857"/>
    </source>
</evidence>
<name>A0A1C1CU77_9EURO</name>
<evidence type="ECO:0000313" key="5">
    <source>
        <dbReference type="EMBL" id="OCT52048.1"/>
    </source>
</evidence>
<evidence type="ECO:0000256" key="1">
    <source>
        <dbReference type="ARBA" id="ARBA00005725"/>
    </source>
</evidence>
<organism evidence="5 6">
    <name type="scientific">Cladophialophora carrionii</name>
    <dbReference type="NCBI Taxonomy" id="86049"/>
    <lineage>
        <taxon>Eukaryota</taxon>
        <taxon>Fungi</taxon>
        <taxon>Dikarya</taxon>
        <taxon>Ascomycota</taxon>
        <taxon>Pezizomycotina</taxon>
        <taxon>Eurotiomycetes</taxon>
        <taxon>Chaetothyriomycetidae</taxon>
        <taxon>Chaetothyriales</taxon>
        <taxon>Herpotrichiellaceae</taxon>
        <taxon>Cladophialophora</taxon>
    </lineage>
</organism>
<dbReference type="SUPFAM" id="SSF51735">
    <property type="entry name" value="NAD(P)-binding Rossmann-fold domains"/>
    <property type="match status" value="1"/>
</dbReference>
<dbReference type="GO" id="GO:0016491">
    <property type="term" value="F:oxidoreductase activity"/>
    <property type="evidence" value="ECO:0007669"/>
    <property type="project" value="UniProtKB-KW"/>
</dbReference>
<dbReference type="PANTHER" id="PTHR47706:SF4">
    <property type="entry name" value="NMRA-LIKE DOMAIN-CONTAINING PROTEIN"/>
    <property type="match status" value="1"/>
</dbReference>
<dbReference type="OrthoDB" id="10000533at2759"/>
<evidence type="ECO:0000256" key="3">
    <source>
        <dbReference type="ARBA" id="ARBA00023002"/>
    </source>
</evidence>
<dbReference type="PANTHER" id="PTHR47706">
    <property type="entry name" value="NMRA-LIKE FAMILY PROTEIN"/>
    <property type="match status" value="1"/>
</dbReference>
<accession>A0A1C1CU77</accession>
<dbReference type="Gene3D" id="3.40.50.720">
    <property type="entry name" value="NAD(P)-binding Rossmann-like Domain"/>
    <property type="match status" value="1"/>
</dbReference>
<reference evidence="6" key="1">
    <citation type="submission" date="2015-07" db="EMBL/GenBank/DDBJ databases">
        <authorList>
            <person name="Teixeira M.M."/>
            <person name="Souza R.C."/>
            <person name="Almeida L.G."/>
            <person name="Vicente V.A."/>
            <person name="de Hoog S."/>
            <person name="Bocca A.L."/>
            <person name="de Almeida S.R."/>
            <person name="Vasconcelos A.T."/>
            <person name="Felipe M.S."/>
        </authorList>
    </citation>
    <scope>NUCLEOTIDE SEQUENCE [LARGE SCALE GENOMIC DNA]</scope>
    <source>
        <strain evidence="6">KSF</strain>
    </source>
</reference>
<dbReference type="InterPro" id="IPR051609">
    <property type="entry name" value="NmrA/Isoflavone_reductase-like"/>
</dbReference>
<keyword evidence="3" id="KW-0560">Oxidoreductase</keyword>
<keyword evidence="2" id="KW-0521">NADP</keyword>
<gene>
    <name evidence="5" type="ORF">CLCR_08788</name>
</gene>
<dbReference type="Gene3D" id="3.90.25.10">
    <property type="entry name" value="UDP-galactose 4-epimerase, domain 1"/>
    <property type="match status" value="1"/>
</dbReference>
<dbReference type="Pfam" id="PF05368">
    <property type="entry name" value="NmrA"/>
    <property type="match status" value="1"/>
</dbReference>
<feature type="domain" description="NmrA-like" evidence="4">
    <location>
        <begin position="3"/>
        <end position="243"/>
    </location>
</feature>
<keyword evidence="6" id="KW-1185">Reference proteome</keyword>
<dbReference type="InterPro" id="IPR008030">
    <property type="entry name" value="NmrA-like"/>
</dbReference>
<evidence type="ECO:0000259" key="4">
    <source>
        <dbReference type="Pfam" id="PF05368"/>
    </source>
</evidence>
<dbReference type="VEuPathDB" id="FungiDB:G647_02500"/>
<comment type="caution">
    <text evidence="5">The sequence shown here is derived from an EMBL/GenBank/DDBJ whole genome shotgun (WGS) entry which is preliminary data.</text>
</comment>
<dbReference type="STRING" id="86049.A0A1C1CU77"/>
<proteinExistence type="inferred from homology"/>
<dbReference type="InterPro" id="IPR036291">
    <property type="entry name" value="NAD(P)-bd_dom_sf"/>
</dbReference>
<dbReference type="EMBL" id="LGRB01000009">
    <property type="protein sequence ID" value="OCT52048.1"/>
    <property type="molecule type" value="Genomic_DNA"/>
</dbReference>
<dbReference type="AlphaFoldDB" id="A0A1C1CU77"/>
<comment type="similarity">
    <text evidence="1">Belongs to the NmrA-type oxidoreductase family. Isoflavone reductase subfamily.</text>
</comment>
<dbReference type="VEuPathDB" id="FungiDB:CLCR_08788"/>
<sequence>MVRVAIAGGTGGLGRMIAEMLEASNEHTHIILTRKQSDLPRHVLVDYTSIASISKTLDAHDIHTVVSVLSIKSKEQSDAQLNLIRGAARTSCVKRFTPSEFGFPRKEKRYLESTSSAADYKLAAVRELDKTGLEYTLFSHGIFADYFGMPRIKSYLDPWVFAIDIAHNMAGIPGSGDVPIVYTYSGDVAKFVLGTLSLPDRTWSRSSVMMGDRKTLNEVLRIAEAVRGTKFTVAYDPVERLKRGHITELPSHRHSYSSEDSKRAFQQNFARFGIAMESGGFDFTPSHGALVANDAFPHIHPMSVEDVIRAGWQSP</sequence>